<sequence length="435" mass="46990">MQRGENVADAANSAYNNETEALNAGETRAVSGDSPNLDTEGSNTSEISHVELVRHNETDLSGAQNLLEEAAIPGNTPASQGTSQSTPETAPQSASESASSSAATPAFVSSANNYPGIATTSDLARTILSTGSIAVLRIRTSEEDAGAIIRDIANDVVTFSELLHNARAAQRGEGGQAPQAPQTAEGAAASPPVRPARVIYPIMERPRANNNNNNNRARNNNNTNTTNALITVRNQLFYTLFVKAALFYARTFPRPVRRFLEFFFLLLALGSLFVLIYIHVAFSRTPSNCLESIRHDWPRDGILRVEIVRGGVSDDYTVEKSYAKEERLRQERVEDISTVLGLLTRDGFMIEPSTSEVGGERNTVLAGGSEVPTDDPENRATVTSSEGLQVLHENETTADHTSIETPALGNDFSFCGQDKLTEISVIVIVTDYCSR</sequence>
<keyword evidence="2" id="KW-1133">Transmembrane helix</keyword>
<dbReference type="Proteomes" id="UP001075354">
    <property type="component" value="Chromosome 9"/>
</dbReference>
<feature type="region of interest" description="Disordered" evidence="1">
    <location>
        <begin position="169"/>
        <end position="191"/>
    </location>
</feature>
<dbReference type="GO" id="GO:0005783">
    <property type="term" value="C:endoplasmic reticulum"/>
    <property type="evidence" value="ECO:0007669"/>
    <property type="project" value="TreeGrafter"/>
</dbReference>
<keyword evidence="2" id="KW-0472">Membrane</keyword>
<dbReference type="AlphaFoldDB" id="A0AAV7XKH8"/>
<feature type="compositionally biased region" description="Basic and acidic residues" evidence="1">
    <location>
        <begin position="48"/>
        <end position="58"/>
    </location>
</feature>
<feature type="compositionally biased region" description="Polar residues" evidence="1">
    <location>
        <begin position="33"/>
        <end position="47"/>
    </location>
</feature>
<evidence type="ECO:0000313" key="4">
    <source>
        <dbReference type="Proteomes" id="UP001075354"/>
    </source>
</evidence>
<proteinExistence type="predicted"/>
<dbReference type="PANTHER" id="PTHR21650:SF4">
    <property type="entry name" value="MEMBRALIN"/>
    <property type="match status" value="1"/>
</dbReference>
<dbReference type="InterPro" id="IPR019144">
    <property type="entry name" value="Membralin"/>
</dbReference>
<dbReference type="PANTHER" id="PTHR21650">
    <property type="entry name" value="MEMBRALIN/KINETOCHORE PROTEIN NUF2"/>
    <property type="match status" value="1"/>
</dbReference>
<feature type="compositionally biased region" description="Polar residues" evidence="1">
    <location>
        <begin position="76"/>
        <end position="92"/>
    </location>
</feature>
<name>A0AAV7XKH8_9NEOP</name>
<dbReference type="GO" id="GO:0034976">
    <property type="term" value="P:response to endoplasmic reticulum stress"/>
    <property type="evidence" value="ECO:0007669"/>
    <property type="project" value="TreeGrafter"/>
</dbReference>
<feature type="region of interest" description="Disordered" evidence="1">
    <location>
        <begin position="1"/>
        <end position="101"/>
    </location>
</feature>
<dbReference type="GO" id="GO:1904294">
    <property type="term" value="P:positive regulation of ERAD pathway"/>
    <property type="evidence" value="ECO:0007669"/>
    <property type="project" value="TreeGrafter"/>
</dbReference>
<evidence type="ECO:0000313" key="3">
    <source>
        <dbReference type="EMBL" id="KAJ1523968.1"/>
    </source>
</evidence>
<keyword evidence="2" id="KW-0812">Transmembrane</keyword>
<reference evidence="3" key="1">
    <citation type="submission" date="2022-12" db="EMBL/GenBank/DDBJ databases">
        <title>Chromosome-level genome assembly of the bean flower thrips Megalurothrips usitatus.</title>
        <authorList>
            <person name="Ma L."/>
            <person name="Liu Q."/>
            <person name="Li H."/>
            <person name="Cai W."/>
        </authorList>
    </citation>
    <scope>NUCLEOTIDE SEQUENCE</scope>
    <source>
        <strain evidence="3">Cailab_2022a</strain>
    </source>
</reference>
<keyword evidence="4" id="KW-1185">Reference proteome</keyword>
<gene>
    <name evidence="3" type="ORF">ONE63_010514</name>
</gene>
<evidence type="ECO:0000256" key="1">
    <source>
        <dbReference type="SAM" id="MobiDB-lite"/>
    </source>
</evidence>
<dbReference type="Pfam" id="PF09746">
    <property type="entry name" value="Membralin"/>
    <property type="match status" value="1"/>
</dbReference>
<evidence type="ECO:0000256" key="2">
    <source>
        <dbReference type="SAM" id="Phobius"/>
    </source>
</evidence>
<protein>
    <submittedName>
        <fullName evidence="3">Uncharacterized protein</fullName>
    </submittedName>
</protein>
<accession>A0AAV7XKH8</accession>
<comment type="caution">
    <text evidence="3">The sequence shown here is derived from an EMBL/GenBank/DDBJ whole genome shotgun (WGS) entry which is preliminary data.</text>
</comment>
<organism evidence="3 4">
    <name type="scientific">Megalurothrips usitatus</name>
    <name type="common">bean blossom thrips</name>
    <dbReference type="NCBI Taxonomy" id="439358"/>
    <lineage>
        <taxon>Eukaryota</taxon>
        <taxon>Metazoa</taxon>
        <taxon>Ecdysozoa</taxon>
        <taxon>Arthropoda</taxon>
        <taxon>Hexapoda</taxon>
        <taxon>Insecta</taxon>
        <taxon>Pterygota</taxon>
        <taxon>Neoptera</taxon>
        <taxon>Paraneoptera</taxon>
        <taxon>Thysanoptera</taxon>
        <taxon>Terebrantia</taxon>
        <taxon>Thripoidea</taxon>
        <taxon>Thripidae</taxon>
        <taxon>Megalurothrips</taxon>
    </lineage>
</organism>
<dbReference type="EMBL" id="JAPTSV010000009">
    <property type="protein sequence ID" value="KAJ1523968.1"/>
    <property type="molecule type" value="Genomic_DNA"/>
</dbReference>
<feature type="transmembrane region" description="Helical" evidence="2">
    <location>
        <begin position="259"/>
        <end position="282"/>
    </location>
</feature>